<feature type="domain" description="DUF8173" evidence="2">
    <location>
        <begin position="208"/>
        <end position="357"/>
    </location>
</feature>
<reference evidence="3 4" key="1">
    <citation type="journal article" date="2019" name="Int. J. Syst. Evol. Microbiol.">
        <title>The Global Catalogue of Microorganisms (GCM) 10K type strain sequencing project: providing services to taxonomists for standard genome sequencing and annotation.</title>
        <authorList>
            <consortium name="The Broad Institute Genomics Platform"/>
            <consortium name="The Broad Institute Genome Sequencing Center for Infectious Disease"/>
            <person name="Wu L."/>
            <person name="Ma J."/>
        </authorList>
    </citation>
    <scope>NUCLEOTIDE SEQUENCE [LARGE SCALE GENOMIC DNA]</scope>
    <source>
        <strain evidence="3 4">CGMCC 1.10387</strain>
    </source>
</reference>
<proteinExistence type="predicted"/>
<dbReference type="Proteomes" id="UP001597092">
    <property type="component" value="Unassembled WGS sequence"/>
</dbReference>
<keyword evidence="4" id="KW-1185">Reference proteome</keyword>
<evidence type="ECO:0000313" key="4">
    <source>
        <dbReference type="Proteomes" id="UP001597092"/>
    </source>
</evidence>
<dbReference type="Pfam" id="PF26514">
    <property type="entry name" value="DUF8173"/>
    <property type="match status" value="1"/>
</dbReference>
<keyword evidence="1" id="KW-0472">Membrane</keyword>
<dbReference type="RefSeq" id="WP_390281706.1">
    <property type="nucleotide sequence ID" value="NZ_JBHUDP010000001.1"/>
</dbReference>
<dbReference type="InterPro" id="IPR007607">
    <property type="entry name" value="BacA/B"/>
</dbReference>
<feature type="transmembrane region" description="Helical" evidence="1">
    <location>
        <begin position="255"/>
        <end position="275"/>
    </location>
</feature>
<comment type="caution">
    <text evidence="3">The sequence shown here is derived from an EMBL/GenBank/DDBJ whole genome shotgun (WGS) entry which is preliminary data.</text>
</comment>
<feature type="transmembrane region" description="Helical" evidence="1">
    <location>
        <begin position="316"/>
        <end position="332"/>
    </location>
</feature>
<feature type="transmembrane region" description="Helical" evidence="1">
    <location>
        <begin position="212"/>
        <end position="234"/>
    </location>
</feature>
<gene>
    <name evidence="3" type="ORF">ACFSAS_05020</name>
</gene>
<dbReference type="InterPro" id="IPR058486">
    <property type="entry name" value="DUF8173"/>
</dbReference>
<keyword evidence="1" id="KW-1133">Transmembrane helix</keyword>
<evidence type="ECO:0000313" key="3">
    <source>
        <dbReference type="EMBL" id="MFD1684969.1"/>
    </source>
</evidence>
<feature type="transmembrane region" description="Helical" evidence="1">
    <location>
        <begin position="338"/>
        <end position="355"/>
    </location>
</feature>
<evidence type="ECO:0000256" key="1">
    <source>
        <dbReference type="SAM" id="Phobius"/>
    </source>
</evidence>
<feature type="transmembrane region" description="Helical" evidence="1">
    <location>
        <begin position="281"/>
        <end position="309"/>
    </location>
</feature>
<name>A0ABD6DUH3_9EURY</name>
<dbReference type="Pfam" id="PF04519">
    <property type="entry name" value="Bactofilin"/>
    <property type="match status" value="1"/>
</dbReference>
<organism evidence="3 4">
    <name type="scientific">Halobellus litoreus</name>
    <dbReference type="NCBI Taxonomy" id="755310"/>
    <lineage>
        <taxon>Archaea</taxon>
        <taxon>Methanobacteriati</taxon>
        <taxon>Methanobacteriota</taxon>
        <taxon>Stenosarchaea group</taxon>
        <taxon>Halobacteria</taxon>
        <taxon>Halobacteriales</taxon>
        <taxon>Haloferacaceae</taxon>
        <taxon>Halobellus</taxon>
    </lineage>
</organism>
<sequence>MIRNNRRRFVLLLAALLVVFGGTPMIAGAQQFGPGGPGSDGAVGGAVRVDAGETYQGDLEAAGGSVVIAGTVEGDVSAAAGSVTVTDSGRVTGSLDAAAGSVVIEGVVEGDVRIGSAALDLREGSRVGSLEAGAANVRLDSAGDGDATVGVDTLAVGPTATVGGSLTYDAAEFSLADDASVSGSVTRDESLSVTGPELFGADGQFAFPSIPAWVSAVYGALVNLLLGAVLLVAVPQFTRELVDAGTARTLRSGGIGLLALIGTPIVLLLLLLTIVGIPLSIAGFLLFGLLVWITSVYGALVLGTGVLSLVDSENRWAALLVGVVAVAILDFVPFVGGLVTFLVLLVGLGAFVIALRERTRSGGDGEAGTVSGRPETAA</sequence>
<dbReference type="EMBL" id="JBHUDP010000001">
    <property type="protein sequence ID" value="MFD1684969.1"/>
    <property type="molecule type" value="Genomic_DNA"/>
</dbReference>
<dbReference type="AlphaFoldDB" id="A0ABD6DUH3"/>
<accession>A0ABD6DUH3</accession>
<evidence type="ECO:0000259" key="2">
    <source>
        <dbReference type="Pfam" id="PF26514"/>
    </source>
</evidence>
<keyword evidence="1" id="KW-0812">Transmembrane</keyword>
<protein>
    <submittedName>
        <fullName evidence="3">Polymer-forming cytoskeletal protein</fullName>
    </submittedName>
</protein>